<keyword evidence="2" id="KW-1185">Reference proteome</keyword>
<evidence type="ECO:0000313" key="1">
    <source>
        <dbReference type="EMBL" id="RYU76103.1"/>
    </source>
</evidence>
<evidence type="ECO:0000313" key="2">
    <source>
        <dbReference type="Proteomes" id="UP000294155"/>
    </source>
</evidence>
<dbReference type="OrthoDB" id="1441538at2"/>
<comment type="caution">
    <text evidence="1">The sequence shown here is derived from an EMBL/GenBank/DDBJ whole genome shotgun (WGS) entry which is preliminary data.</text>
</comment>
<sequence length="163" mass="17780">MLPAALATPAALTDYLLHFVREIGIPVREEPIPSPSFLPGLLIDAGQLVVDRDQLLYPGDILHEAGHIAVTTAAERHLVGGNVTEHNPEKEGEEMAVHVWCYAACVHLGLPAAVVFHPDGYKGASDWFIDTFGQGQYVGLPLLVWMGLTTNDTYPRMTGWLRA</sequence>
<gene>
    <name evidence="1" type="ORF">EWM57_19080</name>
</gene>
<proteinExistence type="predicted"/>
<dbReference type="AlphaFoldDB" id="A0A4V1ZAA1"/>
<accession>A0A4V1ZAA1</accession>
<name>A0A4V1ZAA1_9BACT</name>
<dbReference type="EMBL" id="SEWE01000060">
    <property type="protein sequence ID" value="RYU76103.1"/>
    <property type="molecule type" value="Genomic_DNA"/>
</dbReference>
<reference evidence="1 2" key="1">
    <citation type="submission" date="2019-02" db="EMBL/GenBank/DDBJ databases">
        <title>Bacterial novel species isolated from soil.</title>
        <authorList>
            <person name="Jung H.-Y."/>
        </authorList>
    </citation>
    <scope>NUCLEOTIDE SEQUENCE [LARGE SCALE GENOMIC DNA]</scope>
    <source>
        <strain evidence="1 2">1-3-3-3</strain>
    </source>
</reference>
<dbReference type="Proteomes" id="UP000294155">
    <property type="component" value="Unassembled WGS sequence"/>
</dbReference>
<protein>
    <submittedName>
        <fullName evidence="1">Uncharacterized protein</fullName>
    </submittedName>
</protein>
<organism evidence="1 2">
    <name type="scientific">Hymenobacter persicinus</name>
    <dbReference type="NCBI Taxonomy" id="2025506"/>
    <lineage>
        <taxon>Bacteria</taxon>
        <taxon>Pseudomonadati</taxon>
        <taxon>Bacteroidota</taxon>
        <taxon>Cytophagia</taxon>
        <taxon>Cytophagales</taxon>
        <taxon>Hymenobacteraceae</taxon>
        <taxon>Hymenobacter</taxon>
    </lineage>
</organism>